<dbReference type="Pfam" id="PF01532">
    <property type="entry name" value="Glyco_hydro_47"/>
    <property type="match status" value="1"/>
</dbReference>
<evidence type="ECO:0000256" key="8">
    <source>
        <dbReference type="PIRSR" id="PIRSR601382-3"/>
    </source>
</evidence>
<keyword evidence="9" id="KW-0326">Glycosidase</keyword>
<keyword evidence="4 9" id="KW-0378">Hydrolase</keyword>
<evidence type="ECO:0000313" key="10">
    <source>
        <dbReference type="EMBL" id="PKS07774.1"/>
    </source>
</evidence>
<evidence type="ECO:0000256" key="5">
    <source>
        <dbReference type="ARBA" id="ARBA00023157"/>
    </source>
</evidence>
<evidence type="ECO:0000256" key="6">
    <source>
        <dbReference type="PIRSR" id="PIRSR601382-1"/>
    </source>
</evidence>
<dbReference type="PANTHER" id="PTHR11742:SF89">
    <property type="entry name" value="ALPHA-1,2-MANNOSIDASE"/>
    <property type="match status" value="1"/>
</dbReference>
<dbReference type="UniPathway" id="UPA00378"/>
<dbReference type="PRINTS" id="PR00747">
    <property type="entry name" value="GLYHDRLASE47"/>
</dbReference>
<comment type="pathway">
    <text evidence="2">Protein modification; protein glycosylation.</text>
</comment>
<feature type="active site" description="Proton donor" evidence="6">
    <location>
        <position position="428"/>
    </location>
</feature>
<feature type="disulfide bond" evidence="8">
    <location>
        <begin position="385"/>
        <end position="414"/>
    </location>
</feature>
<keyword evidence="7" id="KW-0479">Metal-binding</keyword>
<dbReference type="STRING" id="41688.A0A2N3N5T9"/>
<accession>A0A2N3N5T9</accession>
<evidence type="ECO:0000256" key="4">
    <source>
        <dbReference type="ARBA" id="ARBA00022801"/>
    </source>
</evidence>
<dbReference type="InterPro" id="IPR050749">
    <property type="entry name" value="Glycosyl_Hydrolase_47"/>
</dbReference>
<protein>
    <recommendedName>
        <fullName evidence="9">alpha-1,2-Mannosidase</fullName>
        <ecNumber evidence="9">3.2.1.-</ecNumber>
    </recommendedName>
</protein>
<organism evidence="10 11">
    <name type="scientific">Lomentospora prolificans</name>
    <dbReference type="NCBI Taxonomy" id="41688"/>
    <lineage>
        <taxon>Eukaryota</taxon>
        <taxon>Fungi</taxon>
        <taxon>Dikarya</taxon>
        <taxon>Ascomycota</taxon>
        <taxon>Pezizomycotina</taxon>
        <taxon>Sordariomycetes</taxon>
        <taxon>Hypocreomycetidae</taxon>
        <taxon>Microascales</taxon>
        <taxon>Microascaceae</taxon>
        <taxon>Lomentospora</taxon>
    </lineage>
</organism>
<keyword evidence="5 8" id="KW-1015">Disulfide bond</keyword>
<dbReference type="InterPro" id="IPR036026">
    <property type="entry name" value="Seven-hairpin_glycosidases"/>
</dbReference>
<evidence type="ECO:0000256" key="1">
    <source>
        <dbReference type="ARBA" id="ARBA00001913"/>
    </source>
</evidence>
<gene>
    <name evidence="10" type="ORF">jhhlp_006382</name>
</gene>
<feature type="active site" evidence="6">
    <location>
        <position position="476"/>
    </location>
</feature>
<sequence length="578" mass="65246">MAVFRRSRVVLFISAALVLYFTGRTLLWFNEDLYTLVDVEFLRSSVDWAAVPHANPVESFRSLPTGEPLELPRVQHTFSADHPTSISKDELAARREKVRATFLRGWKSYRKLAWMYDELAPVSGTPKTTFGGWAATVVDGLDTLWIMGLTKEFAQALHSVAKIDWGNTRDSSLNVFETTIRHLGGLLSAYDLSHQPALLAKAIELGDLLYMSFDTPNRMPPFWLDFDRALKGLQVAGENDASAAVGTLSLEFTRLAQLTGNDKYFDAIDRIKDAFKKMQNETMLPGMWPIEINFRREKATGRSFTLGGRADSLYEYLPKMHLLLGGLDPVYKEMAIASLDTARDHLLFRPLTKNASHLLFSGRVVVPFRDNAEPQLNAEGEHLTCFAGGMYGLAGKIFSRDDYVDYGEQLARGCAWAYESFPTGLMPEVFQLVPCKTTSLGPCESDVEEEPSETIGKELPEGFEWVKDPRYILRPEAIESIFYAYRITGKEEYLDIAWKMFKAIETATKTPLANSAIADVKETGATRKLDSMESFWFSETLKYFYLIFSPPDVISLDDYVFNTEAHPLRRPKPGLKIQ</sequence>
<dbReference type="SUPFAM" id="SSF48225">
    <property type="entry name" value="Seven-hairpin glycosidases"/>
    <property type="match status" value="1"/>
</dbReference>
<evidence type="ECO:0000313" key="11">
    <source>
        <dbReference type="Proteomes" id="UP000233524"/>
    </source>
</evidence>
<keyword evidence="11" id="KW-1185">Reference proteome</keyword>
<feature type="active site" evidence="6">
    <location>
        <position position="311"/>
    </location>
</feature>
<dbReference type="EMBL" id="NLAX01000701">
    <property type="protein sequence ID" value="PKS07774.1"/>
    <property type="molecule type" value="Genomic_DNA"/>
</dbReference>
<dbReference type="EC" id="3.2.1.-" evidence="9"/>
<dbReference type="FunFam" id="1.50.10.10:FF:000037">
    <property type="entry name" value="alpha-1,2-Mannosidase"/>
    <property type="match status" value="1"/>
</dbReference>
<evidence type="ECO:0000256" key="7">
    <source>
        <dbReference type="PIRSR" id="PIRSR601382-2"/>
    </source>
</evidence>
<dbReference type="GO" id="GO:0004571">
    <property type="term" value="F:mannosyl-oligosaccharide 1,2-alpha-mannosidase activity"/>
    <property type="evidence" value="ECO:0007669"/>
    <property type="project" value="InterPro"/>
</dbReference>
<reference evidence="10 11" key="1">
    <citation type="journal article" date="2017" name="G3 (Bethesda)">
        <title>First Draft Genome Sequence of the Pathogenic Fungus Lomentospora prolificans (Formerly Scedosporium prolificans).</title>
        <authorList>
            <person name="Luo R."/>
            <person name="Zimin A."/>
            <person name="Workman R."/>
            <person name="Fan Y."/>
            <person name="Pertea G."/>
            <person name="Grossman N."/>
            <person name="Wear M.P."/>
            <person name="Jia B."/>
            <person name="Miller H."/>
            <person name="Casadevall A."/>
            <person name="Timp W."/>
            <person name="Zhang S.X."/>
            <person name="Salzberg S.L."/>
        </authorList>
    </citation>
    <scope>NUCLEOTIDE SEQUENCE [LARGE SCALE GENOMIC DNA]</scope>
    <source>
        <strain evidence="10 11">JHH-5317</strain>
    </source>
</reference>
<dbReference type="GO" id="GO:0005975">
    <property type="term" value="P:carbohydrate metabolic process"/>
    <property type="evidence" value="ECO:0007669"/>
    <property type="project" value="InterPro"/>
</dbReference>
<dbReference type="InterPro" id="IPR001382">
    <property type="entry name" value="Glyco_hydro_47"/>
</dbReference>
<comment type="caution">
    <text evidence="10">The sequence shown here is derived from an EMBL/GenBank/DDBJ whole genome shotgun (WGS) entry which is preliminary data.</text>
</comment>
<keyword evidence="7" id="KW-0106">Calcium</keyword>
<dbReference type="Proteomes" id="UP000233524">
    <property type="component" value="Unassembled WGS sequence"/>
</dbReference>
<evidence type="ECO:0000256" key="3">
    <source>
        <dbReference type="ARBA" id="ARBA00007658"/>
    </source>
</evidence>
<dbReference type="GO" id="GO:0005509">
    <property type="term" value="F:calcium ion binding"/>
    <property type="evidence" value="ECO:0007669"/>
    <property type="project" value="InterPro"/>
</dbReference>
<dbReference type="GO" id="GO:0005783">
    <property type="term" value="C:endoplasmic reticulum"/>
    <property type="evidence" value="ECO:0007669"/>
    <property type="project" value="TreeGrafter"/>
</dbReference>
<comment type="similarity">
    <text evidence="3 9">Belongs to the glycosyl hydrolase 47 family.</text>
</comment>
<name>A0A2N3N5T9_9PEZI</name>
<feature type="binding site" evidence="7">
    <location>
        <position position="563"/>
    </location>
    <ligand>
        <name>Ca(2+)</name>
        <dbReference type="ChEBI" id="CHEBI:29108"/>
    </ligand>
</feature>
<evidence type="ECO:0000256" key="2">
    <source>
        <dbReference type="ARBA" id="ARBA00004922"/>
    </source>
</evidence>
<dbReference type="Gene3D" id="1.50.10.10">
    <property type="match status" value="1"/>
</dbReference>
<comment type="cofactor">
    <cofactor evidence="1 7">
        <name>Ca(2+)</name>
        <dbReference type="ChEBI" id="CHEBI:29108"/>
    </cofactor>
</comment>
<feature type="active site" description="Proton donor" evidence="6">
    <location>
        <position position="177"/>
    </location>
</feature>
<dbReference type="VEuPathDB" id="FungiDB:jhhlp_006382"/>
<proteinExistence type="inferred from homology"/>
<dbReference type="OrthoDB" id="8118055at2759"/>
<dbReference type="InterPro" id="IPR012341">
    <property type="entry name" value="6hp_glycosidase-like_sf"/>
</dbReference>
<dbReference type="AlphaFoldDB" id="A0A2N3N5T9"/>
<evidence type="ECO:0000256" key="9">
    <source>
        <dbReference type="RuleBase" id="RU361193"/>
    </source>
</evidence>
<dbReference type="GO" id="GO:0016020">
    <property type="term" value="C:membrane"/>
    <property type="evidence" value="ECO:0007669"/>
    <property type="project" value="InterPro"/>
</dbReference>
<dbReference type="PANTHER" id="PTHR11742">
    <property type="entry name" value="MANNOSYL-OLIGOSACCHARIDE ALPHA-1,2-MANNOSIDASE-RELATED"/>
    <property type="match status" value="1"/>
</dbReference>
<dbReference type="GO" id="GO:0036503">
    <property type="term" value="P:ERAD pathway"/>
    <property type="evidence" value="ECO:0007669"/>
    <property type="project" value="UniProtKB-ARBA"/>
</dbReference>
<dbReference type="InParanoid" id="A0A2N3N5T9"/>